<dbReference type="EMBL" id="MQUQ01000011">
    <property type="protein sequence ID" value="OLZ50017.1"/>
    <property type="molecule type" value="Genomic_DNA"/>
</dbReference>
<evidence type="ECO:0000313" key="4">
    <source>
        <dbReference type="Proteomes" id="UP000187486"/>
    </source>
</evidence>
<comment type="caution">
    <text evidence="3">The sequence shown here is derived from an EMBL/GenBank/DDBJ whole genome shotgun (WGS) entry which is preliminary data.</text>
</comment>
<dbReference type="Gene3D" id="3.40.50.720">
    <property type="entry name" value="NAD(P)-binding Rossmann-like Domain"/>
    <property type="match status" value="1"/>
</dbReference>
<sequence>MTGQGLPTGRSSRLDNKLVLITGAARGIGRACATEFAAEGADLVLLDIAADIDGCPYPMGTWSQLRHTAELCRGYGVHVTADRLDVRDSAAGSRIVERVLDEHGRIDALINNAGLAAPSGKPLHEVTDEEWQLMLDVDLTGAFRMLRSAVPGMIRHGAGSVVNIASTAGMVGYRHFAGYVAAKHGLVGLTKAAALDYAPLGVRVNALCPGSVRDDPELEGRMLGEIARSLDLPVAEHEHTFIAAQPTNRFVAARDVAKAALWLASDESRDVTGAVIAVDGGFSVR</sequence>
<comment type="similarity">
    <text evidence="1">Belongs to the short-chain dehydrogenases/reductases (SDR) family.</text>
</comment>
<evidence type="ECO:0000256" key="1">
    <source>
        <dbReference type="ARBA" id="ARBA00006484"/>
    </source>
</evidence>
<dbReference type="GO" id="GO:0016491">
    <property type="term" value="F:oxidoreductase activity"/>
    <property type="evidence" value="ECO:0007669"/>
    <property type="project" value="UniProtKB-KW"/>
</dbReference>
<dbReference type="CDD" id="cd05233">
    <property type="entry name" value="SDR_c"/>
    <property type="match status" value="1"/>
</dbReference>
<dbReference type="Pfam" id="PF13561">
    <property type="entry name" value="adh_short_C2"/>
    <property type="match status" value="1"/>
</dbReference>
<dbReference type="SUPFAM" id="SSF51735">
    <property type="entry name" value="NAD(P)-binding Rossmann-fold domains"/>
    <property type="match status" value="1"/>
</dbReference>
<dbReference type="FunFam" id="3.40.50.720:FF:000084">
    <property type="entry name" value="Short-chain dehydrogenase reductase"/>
    <property type="match status" value="1"/>
</dbReference>
<dbReference type="InterPro" id="IPR020904">
    <property type="entry name" value="Sc_DH/Rdtase_CS"/>
</dbReference>
<accession>A0A1R0KQQ6</accession>
<evidence type="ECO:0000256" key="2">
    <source>
        <dbReference type="ARBA" id="ARBA00023002"/>
    </source>
</evidence>
<dbReference type="PRINTS" id="PR00081">
    <property type="entry name" value="GDHRDH"/>
</dbReference>
<organism evidence="3 4">
    <name type="scientific">Amycolatopsis coloradensis</name>
    <dbReference type="NCBI Taxonomy" id="76021"/>
    <lineage>
        <taxon>Bacteria</taxon>
        <taxon>Bacillati</taxon>
        <taxon>Actinomycetota</taxon>
        <taxon>Actinomycetes</taxon>
        <taxon>Pseudonocardiales</taxon>
        <taxon>Pseudonocardiaceae</taxon>
        <taxon>Amycolatopsis</taxon>
    </lineage>
</organism>
<name>A0A1R0KQQ6_9PSEU</name>
<dbReference type="PRINTS" id="PR00080">
    <property type="entry name" value="SDRFAMILY"/>
</dbReference>
<dbReference type="PANTHER" id="PTHR24321:SF8">
    <property type="entry name" value="ESTRADIOL 17-BETA-DEHYDROGENASE 8-RELATED"/>
    <property type="match status" value="1"/>
</dbReference>
<dbReference type="PANTHER" id="PTHR24321">
    <property type="entry name" value="DEHYDROGENASES, SHORT CHAIN"/>
    <property type="match status" value="1"/>
</dbReference>
<dbReference type="Proteomes" id="UP000187486">
    <property type="component" value="Unassembled WGS sequence"/>
</dbReference>
<dbReference type="InterPro" id="IPR036291">
    <property type="entry name" value="NAD(P)-bd_dom_sf"/>
</dbReference>
<evidence type="ECO:0000313" key="3">
    <source>
        <dbReference type="EMBL" id="OLZ50017.1"/>
    </source>
</evidence>
<dbReference type="OrthoDB" id="3206777at2"/>
<keyword evidence="4" id="KW-1185">Reference proteome</keyword>
<dbReference type="PROSITE" id="PS00061">
    <property type="entry name" value="ADH_SHORT"/>
    <property type="match status" value="1"/>
</dbReference>
<reference evidence="3 4" key="1">
    <citation type="submission" date="2016-01" db="EMBL/GenBank/DDBJ databases">
        <title>Amycolatopsis coloradensis genome sequencing and assembly.</title>
        <authorList>
            <person name="Mayilraj S."/>
        </authorList>
    </citation>
    <scope>NUCLEOTIDE SEQUENCE [LARGE SCALE GENOMIC DNA]</scope>
    <source>
        <strain evidence="3 4">DSM 44225</strain>
    </source>
</reference>
<keyword evidence="2" id="KW-0560">Oxidoreductase</keyword>
<dbReference type="STRING" id="76021.BS329_20520"/>
<proteinExistence type="inferred from homology"/>
<gene>
    <name evidence="3" type="ORF">BS329_20520</name>
</gene>
<protein>
    <submittedName>
        <fullName evidence="3">Oxidoreductase</fullName>
    </submittedName>
</protein>
<dbReference type="InterPro" id="IPR002347">
    <property type="entry name" value="SDR_fam"/>
</dbReference>
<dbReference type="AlphaFoldDB" id="A0A1R0KQQ6"/>